<evidence type="ECO:0000313" key="2">
    <source>
        <dbReference type="EMBL" id="BCL62854.1"/>
    </source>
</evidence>
<protein>
    <submittedName>
        <fullName evidence="2">Uncharacterized protein</fullName>
    </submittedName>
</protein>
<keyword evidence="3" id="KW-1185">Reference proteome</keyword>
<evidence type="ECO:0000256" key="1">
    <source>
        <dbReference type="SAM" id="Phobius"/>
    </source>
</evidence>
<dbReference type="AlphaFoldDB" id="A0A8D5JIM7"/>
<organism evidence="2 3">
    <name type="scientific">Desulfomarina profundi</name>
    <dbReference type="NCBI Taxonomy" id="2772557"/>
    <lineage>
        <taxon>Bacteria</taxon>
        <taxon>Pseudomonadati</taxon>
        <taxon>Thermodesulfobacteriota</taxon>
        <taxon>Desulfobulbia</taxon>
        <taxon>Desulfobulbales</taxon>
        <taxon>Desulfobulbaceae</taxon>
        <taxon>Desulfomarina</taxon>
    </lineage>
</organism>
<sequence>MRRLFFHANNKKNKNRFDPGNLMLLIYVTVVLFFLLFGGLSHVKAEDMDPSRQVKLLSVLPVTVQKIIDNVL</sequence>
<feature type="transmembrane region" description="Helical" evidence="1">
    <location>
        <begin position="21"/>
        <end position="40"/>
    </location>
</feature>
<keyword evidence="1" id="KW-1133">Transmembrane helix</keyword>
<dbReference type="Proteomes" id="UP000826725">
    <property type="component" value="Chromosome"/>
</dbReference>
<evidence type="ECO:0000313" key="3">
    <source>
        <dbReference type="Proteomes" id="UP000826725"/>
    </source>
</evidence>
<reference evidence="2" key="1">
    <citation type="submission" date="2020-09" db="EMBL/GenBank/DDBJ databases">
        <title>Desulfogranum mesoprofundum gen. nov., sp. nov., a novel mesophilic, sulfate-reducing chemolithoautotroph isolated from a deep-sea hydrothermal vent chimney in the Suiyo Seamount.</title>
        <authorList>
            <person name="Hashimoto Y."/>
            <person name="Nakagawa S."/>
        </authorList>
    </citation>
    <scope>NUCLEOTIDE SEQUENCE</scope>
    <source>
        <strain evidence="2">KT2</strain>
    </source>
</reference>
<proteinExistence type="predicted"/>
<keyword evidence="1" id="KW-0472">Membrane</keyword>
<gene>
    <name evidence="2" type="ORF">DGMP_35470</name>
</gene>
<keyword evidence="1" id="KW-0812">Transmembrane</keyword>
<name>A0A8D5JIM7_9BACT</name>
<dbReference type="KEGG" id="dbk:DGMP_35470"/>
<dbReference type="RefSeq" id="WP_228855162.1">
    <property type="nucleotide sequence ID" value="NZ_AP024086.1"/>
</dbReference>
<accession>A0A8D5JIM7</accession>
<dbReference type="EMBL" id="AP024086">
    <property type="protein sequence ID" value="BCL62854.1"/>
    <property type="molecule type" value="Genomic_DNA"/>
</dbReference>